<evidence type="ECO:0000313" key="2">
    <source>
        <dbReference type="Proteomes" id="UP000410492"/>
    </source>
</evidence>
<dbReference type="AlphaFoldDB" id="A0A653DQR8"/>
<keyword evidence="2" id="KW-1185">Reference proteome</keyword>
<reference evidence="1 2" key="1">
    <citation type="submission" date="2019-01" db="EMBL/GenBank/DDBJ databases">
        <authorList>
            <person name="Sayadi A."/>
        </authorList>
    </citation>
    <scope>NUCLEOTIDE SEQUENCE [LARGE SCALE GENOMIC DNA]</scope>
</reference>
<sequence length="647" mass="75437">MFKIKHILHVKWPKNLMTYKCHSTKYASLMFSLIPRRYLNGHTTHSTTSVKQDRLYPFNENAFAYNIISKDLLPKIDVPPTEVETLEEFETIMDKNWREATASEIVKAFKSVKKYCKNNSITVEDLRFDKLVDGLMDHCEKLTYVEVVELLECLSALPLPNGYDAHNFHDIWSCLDDICCWQMVEWTVEQSFTIANLWYRLNLGRLCDYIFLLLDRLTKKADKLNKHQLTNIMFYFNVCRKRSVDFEYEYALAKNINEMNINELAVVAMGYFKTKTKIKIPLIMERMISSVCASTKDIDDIPLSAIMKALRFSFPVKLTPEIFYMLDNLVPEIPRLSELSCLHIALLSTGIQNYHSEALQRISEKMVKSINNQDKIRLKDIERILNILTMFNYDPKTEPDIFQCCYNEIHSSQRVSEIIKYNRCLVSALHYLSYKNLYSYQLMDRVLNVEYITEVYGKSAKNIPRELFSLDCCIDIDCPDYSGNRLPKLLRHKAAKWVTEFTPTKDQLKKISAADQLILDTINVTGNVVGGNNFLLIDHILPHFPRADIVVCKDKNTGKFREPPGFKEYILGDVMFPVKDENLIFYCLVIVGWHNTIKDTNIPLGMMWMKKKQLEKIGYKPAFVIWKEFLGLSEEGRNSYISSKLLY</sequence>
<proteinExistence type="predicted"/>
<organism evidence="1 2">
    <name type="scientific">Callosobruchus maculatus</name>
    <name type="common">Southern cowpea weevil</name>
    <name type="synonym">Pulse bruchid</name>
    <dbReference type="NCBI Taxonomy" id="64391"/>
    <lineage>
        <taxon>Eukaryota</taxon>
        <taxon>Metazoa</taxon>
        <taxon>Ecdysozoa</taxon>
        <taxon>Arthropoda</taxon>
        <taxon>Hexapoda</taxon>
        <taxon>Insecta</taxon>
        <taxon>Pterygota</taxon>
        <taxon>Neoptera</taxon>
        <taxon>Endopterygota</taxon>
        <taxon>Coleoptera</taxon>
        <taxon>Polyphaga</taxon>
        <taxon>Cucujiformia</taxon>
        <taxon>Chrysomeloidea</taxon>
        <taxon>Chrysomelidae</taxon>
        <taxon>Bruchinae</taxon>
        <taxon>Bruchini</taxon>
        <taxon>Callosobruchus</taxon>
    </lineage>
</organism>
<gene>
    <name evidence="1" type="ORF">CALMAC_LOCUS19332</name>
</gene>
<dbReference type="EMBL" id="CAACVG010013591">
    <property type="protein sequence ID" value="VEN62148.1"/>
    <property type="molecule type" value="Genomic_DNA"/>
</dbReference>
<evidence type="ECO:0000313" key="1">
    <source>
        <dbReference type="EMBL" id="VEN62148.1"/>
    </source>
</evidence>
<dbReference type="Proteomes" id="UP000410492">
    <property type="component" value="Unassembled WGS sequence"/>
</dbReference>
<accession>A0A653DQR8</accession>
<name>A0A653DQR8_CALMS</name>
<dbReference type="OrthoDB" id="10064757at2759"/>
<protein>
    <submittedName>
        <fullName evidence="1">Uncharacterized protein</fullName>
    </submittedName>
</protein>